<keyword evidence="1" id="KW-0732">Signal</keyword>
<proteinExistence type="predicted"/>
<evidence type="ECO:0000313" key="4">
    <source>
        <dbReference type="Proteomes" id="UP001239782"/>
    </source>
</evidence>
<accession>A0AA51RRN7</accession>
<protein>
    <submittedName>
        <fullName evidence="3">DUF4097 family beta strand repeat-containing protein</fullName>
    </submittedName>
</protein>
<dbReference type="RefSeq" id="WP_309201507.1">
    <property type="nucleotide sequence ID" value="NZ_CP133548.1"/>
</dbReference>
<dbReference type="Pfam" id="PF13349">
    <property type="entry name" value="DUF4097"/>
    <property type="match status" value="1"/>
</dbReference>
<gene>
    <name evidence="3" type="ORF">Q9312_14115</name>
</gene>
<feature type="domain" description="DUF4097" evidence="2">
    <location>
        <begin position="90"/>
        <end position="246"/>
    </location>
</feature>
<reference evidence="3 4" key="1">
    <citation type="submission" date="2023-08" db="EMBL/GenBank/DDBJ databases">
        <title>Pleionea litopenaei sp. nov., isolated from stomach of juvenile Litopenaeus vannamei.</title>
        <authorList>
            <person name="Rho A.M."/>
            <person name="Hwang C.Y."/>
        </authorList>
    </citation>
    <scope>NUCLEOTIDE SEQUENCE [LARGE SCALE GENOMIC DNA]</scope>
    <source>
        <strain evidence="3 4">HL-JVS1</strain>
    </source>
</reference>
<organism evidence="3 4">
    <name type="scientific">Pleionea litopenaei</name>
    <dbReference type="NCBI Taxonomy" id="3070815"/>
    <lineage>
        <taxon>Bacteria</taxon>
        <taxon>Pseudomonadati</taxon>
        <taxon>Pseudomonadota</taxon>
        <taxon>Gammaproteobacteria</taxon>
        <taxon>Oceanospirillales</taxon>
        <taxon>Pleioneaceae</taxon>
        <taxon>Pleionea</taxon>
    </lineage>
</organism>
<keyword evidence="4" id="KW-1185">Reference proteome</keyword>
<dbReference type="InterPro" id="IPR025164">
    <property type="entry name" value="Toastrack_DUF4097"/>
</dbReference>
<dbReference type="Proteomes" id="UP001239782">
    <property type="component" value="Chromosome"/>
</dbReference>
<dbReference type="KEGG" id="plei:Q9312_14115"/>
<feature type="signal peptide" evidence="1">
    <location>
        <begin position="1"/>
        <end position="22"/>
    </location>
</feature>
<name>A0AA51RRN7_9GAMM</name>
<feature type="chain" id="PRO_5041282164" evidence="1">
    <location>
        <begin position="23"/>
        <end position="249"/>
    </location>
</feature>
<evidence type="ECO:0000259" key="2">
    <source>
        <dbReference type="Pfam" id="PF13349"/>
    </source>
</evidence>
<evidence type="ECO:0000313" key="3">
    <source>
        <dbReference type="EMBL" id="WMS86355.1"/>
    </source>
</evidence>
<dbReference type="EMBL" id="CP133548">
    <property type="protein sequence ID" value="WMS86355.1"/>
    <property type="molecule type" value="Genomic_DNA"/>
</dbReference>
<sequence>MPRFTRSMILITSAFTLLSASAKVQDEINQVYDFSANGEINLSNINGDVRISACDCSQVTLRAQIMASNQELRDRISVEIDANESRLDVKTRYEKSSKHNYGQSRVDYTLTVPNTVNLDDIELVNGNLTISGVSGKLGAELVNGHLDSDGSSSDIDVDAVNGDIDIRVENFAHLKRIELNSVNGAIKLRLPNADDISLDASSVNGSLSNEFGIPVKKHKWVGSSMKSTQRGSVDIELETVNGSIRVVEN</sequence>
<evidence type="ECO:0000256" key="1">
    <source>
        <dbReference type="SAM" id="SignalP"/>
    </source>
</evidence>
<dbReference type="AlphaFoldDB" id="A0AA51RRN7"/>